<dbReference type="EMBL" id="CAJNOT010003595">
    <property type="protein sequence ID" value="CAF1391558.1"/>
    <property type="molecule type" value="Genomic_DNA"/>
</dbReference>
<proteinExistence type="predicted"/>
<sequence length="10" mass="1033">MAAPRAGGRF</sequence>
<name>A0A815K616_9BILA</name>
<feature type="non-terminal residue" evidence="1">
    <location>
        <position position="10"/>
    </location>
</feature>
<organism evidence="1 3">
    <name type="scientific">Rotaria sordida</name>
    <dbReference type="NCBI Taxonomy" id="392033"/>
    <lineage>
        <taxon>Eukaryota</taxon>
        <taxon>Metazoa</taxon>
        <taxon>Spiralia</taxon>
        <taxon>Gnathifera</taxon>
        <taxon>Rotifera</taxon>
        <taxon>Eurotatoria</taxon>
        <taxon>Bdelloidea</taxon>
        <taxon>Philodinida</taxon>
        <taxon>Philodinidae</taxon>
        <taxon>Rotaria</taxon>
    </lineage>
</organism>
<reference evidence="1" key="1">
    <citation type="submission" date="2021-02" db="EMBL/GenBank/DDBJ databases">
        <authorList>
            <person name="Nowell W R."/>
        </authorList>
    </citation>
    <scope>NUCLEOTIDE SEQUENCE</scope>
</reference>
<dbReference type="EMBL" id="CAJOBD010032968">
    <property type="protein sequence ID" value="CAF4291391.1"/>
    <property type="molecule type" value="Genomic_DNA"/>
</dbReference>
<dbReference type="Proteomes" id="UP000663864">
    <property type="component" value="Unassembled WGS sequence"/>
</dbReference>
<protein>
    <submittedName>
        <fullName evidence="1">Uncharacterized protein</fullName>
    </submittedName>
</protein>
<dbReference type="Proteomes" id="UP000663836">
    <property type="component" value="Unassembled WGS sequence"/>
</dbReference>
<evidence type="ECO:0000313" key="3">
    <source>
        <dbReference type="Proteomes" id="UP000663864"/>
    </source>
</evidence>
<evidence type="ECO:0000313" key="2">
    <source>
        <dbReference type="EMBL" id="CAF4291391.1"/>
    </source>
</evidence>
<accession>A0A815K616</accession>
<comment type="caution">
    <text evidence="1">The sequence shown here is derived from an EMBL/GenBank/DDBJ whole genome shotgun (WGS) entry which is preliminary data.</text>
</comment>
<evidence type="ECO:0000313" key="1">
    <source>
        <dbReference type="EMBL" id="CAF1391558.1"/>
    </source>
</evidence>
<gene>
    <name evidence="2" type="ORF">JBS370_LOCUS40081</name>
    <name evidence="1" type="ORF">ZHD862_LOCUS32648</name>
</gene>